<feature type="region of interest" description="Disordered" evidence="1">
    <location>
        <begin position="211"/>
        <end position="233"/>
    </location>
</feature>
<dbReference type="InterPro" id="IPR036383">
    <property type="entry name" value="TSP1_rpt_sf"/>
</dbReference>
<dbReference type="InterPro" id="IPR000884">
    <property type="entry name" value="TSP1_rpt"/>
</dbReference>
<dbReference type="Proteomes" id="UP000694872">
    <property type="component" value="Unplaced"/>
</dbReference>
<dbReference type="PROSITE" id="PS50092">
    <property type="entry name" value="TSP1"/>
    <property type="match status" value="1"/>
</dbReference>
<reference evidence="3" key="1">
    <citation type="submission" date="2025-08" db="UniProtKB">
        <authorList>
            <consortium name="RefSeq"/>
        </authorList>
    </citation>
    <scope>IDENTIFICATION</scope>
</reference>
<evidence type="ECO:0000256" key="1">
    <source>
        <dbReference type="SAM" id="MobiDB-lite"/>
    </source>
</evidence>
<keyword evidence="2" id="KW-0472">Membrane</keyword>
<sequence>MCLSAAGCADAGAALERRVCVNTCPESESGWGAWGSWGACSGGERVRQRSCEAGACSGAQVQVARCSDDTELDNELYAMPAYSQNVEMASFVTGPGNDSLSVGAIVGCVVAAFAMGCLVCLAGVIFWQRRGGAARGRVPSSPHYITAKQNSYVTVPLKDVPRKAKRQPSFTGMSGPSVLLSKSNNIPANNHNTGLATPKLYPKAIANEYDSGTLRRHSNQPKNNLDIEEDKFY</sequence>
<dbReference type="GeneID" id="106115540"/>
<dbReference type="RefSeq" id="XP_013164423.1">
    <property type="nucleotide sequence ID" value="XM_013308969.1"/>
</dbReference>
<keyword evidence="2" id="KW-1133">Transmembrane helix</keyword>
<accession>A0AAJ6Z327</accession>
<feature type="transmembrane region" description="Helical" evidence="2">
    <location>
        <begin position="100"/>
        <end position="127"/>
    </location>
</feature>
<dbReference type="SUPFAM" id="SSF82895">
    <property type="entry name" value="TSP-1 type 1 repeat"/>
    <property type="match status" value="1"/>
</dbReference>
<evidence type="ECO:0000313" key="3">
    <source>
        <dbReference type="RefSeq" id="XP_013164423.1"/>
    </source>
</evidence>
<evidence type="ECO:0000256" key="2">
    <source>
        <dbReference type="SAM" id="Phobius"/>
    </source>
</evidence>
<organism evidence="3">
    <name type="scientific">Papilio xuthus</name>
    <name type="common">Asian swallowtail butterfly</name>
    <dbReference type="NCBI Taxonomy" id="66420"/>
    <lineage>
        <taxon>Eukaryota</taxon>
        <taxon>Metazoa</taxon>
        <taxon>Ecdysozoa</taxon>
        <taxon>Arthropoda</taxon>
        <taxon>Hexapoda</taxon>
        <taxon>Insecta</taxon>
        <taxon>Pterygota</taxon>
        <taxon>Neoptera</taxon>
        <taxon>Endopterygota</taxon>
        <taxon>Lepidoptera</taxon>
        <taxon>Glossata</taxon>
        <taxon>Ditrysia</taxon>
        <taxon>Papilionoidea</taxon>
        <taxon>Papilionidae</taxon>
        <taxon>Papilioninae</taxon>
        <taxon>Papilio</taxon>
    </lineage>
</organism>
<dbReference type="AlphaFoldDB" id="A0AAJ6Z327"/>
<protein>
    <submittedName>
        <fullName evidence="3">Uncharacterized protein LOC106115540</fullName>
    </submittedName>
</protein>
<dbReference type="KEGG" id="pxu:106115540"/>
<gene>
    <name evidence="3" type="primary">LOC106115540</name>
</gene>
<keyword evidence="2" id="KW-0812">Transmembrane</keyword>
<name>A0AAJ6Z327_PAPXU</name>
<proteinExistence type="predicted"/>